<gene>
    <name evidence="9" type="ordered locus">BAV3205</name>
</gene>
<keyword evidence="6 9" id="KW-0067">ATP-binding</keyword>
<keyword evidence="4" id="KW-1003">Cell membrane</keyword>
<dbReference type="SUPFAM" id="SSF52540">
    <property type="entry name" value="P-loop containing nucleoside triphosphate hydrolases"/>
    <property type="match status" value="1"/>
</dbReference>
<evidence type="ECO:0000256" key="6">
    <source>
        <dbReference type="ARBA" id="ARBA00022840"/>
    </source>
</evidence>
<dbReference type="InterPro" id="IPR027417">
    <property type="entry name" value="P-loop_NTPase"/>
</dbReference>
<comment type="similarity">
    <text evidence="2">Belongs to the ABC transporter superfamily.</text>
</comment>
<dbReference type="InterPro" id="IPR003439">
    <property type="entry name" value="ABC_transporter-like_ATP-bd"/>
</dbReference>
<dbReference type="PANTHER" id="PTHR43297:SF2">
    <property type="entry name" value="DIPEPTIDE TRANSPORT ATP-BINDING PROTEIN DPPD"/>
    <property type="match status" value="1"/>
</dbReference>
<dbReference type="SMART" id="SM00382">
    <property type="entry name" value="AAA"/>
    <property type="match status" value="1"/>
</dbReference>
<accession>Q2KU45</accession>
<dbReference type="GO" id="GO:0005524">
    <property type="term" value="F:ATP binding"/>
    <property type="evidence" value="ECO:0007669"/>
    <property type="project" value="UniProtKB-KW"/>
</dbReference>
<dbReference type="GeneID" id="92933537"/>
<dbReference type="PROSITE" id="PS00211">
    <property type="entry name" value="ABC_TRANSPORTER_1"/>
    <property type="match status" value="1"/>
</dbReference>
<dbReference type="Gene3D" id="3.40.50.300">
    <property type="entry name" value="P-loop containing nucleotide triphosphate hydrolases"/>
    <property type="match status" value="1"/>
</dbReference>
<dbReference type="AlphaFoldDB" id="Q2KU45"/>
<organism evidence="9 10">
    <name type="scientific">Bordetella avium (strain 197N)</name>
    <dbReference type="NCBI Taxonomy" id="360910"/>
    <lineage>
        <taxon>Bacteria</taxon>
        <taxon>Pseudomonadati</taxon>
        <taxon>Pseudomonadota</taxon>
        <taxon>Betaproteobacteria</taxon>
        <taxon>Burkholderiales</taxon>
        <taxon>Alcaligenaceae</taxon>
        <taxon>Bordetella</taxon>
    </lineage>
</organism>
<evidence type="ECO:0000259" key="8">
    <source>
        <dbReference type="PROSITE" id="PS50893"/>
    </source>
</evidence>
<dbReference type="NCBIfam" id="TIGR01727">
    <property type="entry name" value="oligo_HPY"/>
    <property type="match status" value="1"/>
</dbReference>
<keyword evidence="3" id="KW-0813">Transport</keyword>
<dbReference type="InterPro" id="IPR003593">
    <property type="entry name" value="AAA+_ATPase"/>
</dbReference>
<dbReference type="KEGG" id="bav:BAV3205"/>
<dbReference type="GO" id="GO:0015833">
    <property type="term" value="P:peptide transport"/>
    <property type="evidence" value="ECO:0007669"/>
    <property type="project" value="InterPro"/>
</dbReference>
<dbReference type="PROSITE" id="PS50893">
    <property type="entry name" value="ABC_TRANSPORTER_2"/>
    <property type="match status" value="1"/>
</dbReference>
<dbReference type="CDD" id="cd03257">
    <property type="entry name" value="ABC_NikE_OppD_transporters"/>
    <property type="match status" value="1"/>
</dbReference>
<comment type="subcellular location">
    <subcellularLocation>
        <location evidence="1">Cell inner membrane</location>
        <topology evidence="1">Peripheral membrane protein</topology>
    </subcellularLocation>
</comment>
<keyword evidence="7" id="KW-0472">Membrane</keyword>
<feature type="domain" description="ABC transporter" evidence="8">
    <location>
        <begin position="6"/>
        <end position="256"/>
    </location>
</feature>
<name>Q2KU45_BORA1</name>
<evidence type="ECO:0000313" key="9">
    <source>
        <dbReference type="EMBL" id="CAJ50815.1"/>
    </source>
</evidence>
<dbReference type="PANTHER" id="PTHR43297">
    <property type="entry name" value="OLIGOPEPTIDE TRANSPORT ATP-BINDING PROTEIN APPD"/>
    <property type="match status" value="1"/>
</dbReference>
<dbReference type="EMBL" id="AM167904">
    <property type="protein sequence ID" value="CAJ50815.1"/>
    <property type="molecule type" value="Genomic_DNA"/>
</dbReference>
<dbReference type="OrthoDB" id="9802772at2"/>
<proteinExistence type="inferred from homology"/>
<dbReference type="Proteomes" id="UP000001977">
    <property type="component" value="Chromosome"/>
</dbReference>
<dbReference type="InterPro" id="IPR017871">
    <property type="entry name" value="ABC_transporter-like_CS"/>
</dbReference>
<evidence type="ECO:0000256" key="7">
    <source>
        <dbReference type="ARBA" id="ARBA00023136"/>
    </source>
</evidence>
<dbReference type="RefSeq" id="WP_012418843.1">
    <property type="nucleotide sequence ID" value="NC_010645.1"/>
</dbReference>
<dbReference type="Pfam" id="PF00005">
    <property type="entry name" value="ABC_tran"/>
    <property type="match status" value="1"/>
</dbReference>
<evidence type="ECO:0000256" key="4">
    <source>
        <dbReference type="ARBA" id="ARBA00022475"/>
    </source>
</evidence>
<dbReference type="STRING" id="360910.BAV3205"/>
<protein>
    <submittedName>
        <fullName evidence="9">ABC transporter, ATP-binding protein</fullName>
    </submittedName>
</protein>
<sequence>MSDTILEVRGLRTAFHTEAGAWPAVDGVDLTVKRGEVVGLVGESGSGKSVTGFSLLGLIDPPGEVVEGEIRFKGQDLRALSEEQMRQLRGNRIAMIFQDPLMTLNPVLKVGEQMLEAILTHEKMPRQEALERCREALAMVGIPSPEKRLNAYPHEFSGGMRQRVAIAIAMLNRPDLIICDEPTTALDVTIQGQILYRMQEICRKYQTALIWITHDLGVVAELADKVAVMYAGRIVETGPVNEVLDAPRHPYTRGLLDSMPAQSMPGSRLHQINGMAPSLSARPSGCAFRPRCPNVIPRCTEQPPAATHEGPRSFRCYVPIAREAA</sequence>
<evidence type="ECO:0000256" key="1">
    <source>
        <dbReference type="ARBA" id="ARBA00004417"/>
    </source>
</evidence>
<keyword evidence="5" id="KW-0547">Nucleotide-binding</keyword>
<evidence type="ECO:0000256" key="2">
    <source>
        <dbReference type="ARBA" id="ARBA00005417"/>
    </source>
</evidence>
<dbReference type="GO" id="GO:0055085">
    <property type="term" value="P:transmembrane transport"/>
    <property type="evidence" value="ECO:0007669"/>
    <property type="project" value="UniProtKB-ARBA"/>
</dbReference>
<dbReference type="Pfam" id="PF08352">
    <property type="entry name" value="oligo_HPY"/>
    <property type="match status" value="1"/>
</dbReference>
<dbReference type="eggNOG" id="COG0444">
    <property type="taxonomic scope" value="Bacteria"/>
</dbReference>
<evidence type="ECO:0000256" key="3">
    <source>
        <dbReference type="ARBA" id="ARBA00022448"/>
    </source>
</evidence>
<dbReference type="FunFam" id="3.40.50.300:FF:000016">
    <property type="entry name" value="Oligopeptide ABC transporter ATP-binding component"/>
    <property type="match status" value="1"/>
</dbReference>
<keyword evidence="10" id="KW-1185">Reference proteome</keyword>
<evidence type="ECO:0000313" key="10">
    <source>
        <dbReference type="Proteomes" id="UP000001977"/>
    </source>
</evidence>
<reference evidence="9 10" key="1">
    <citation type="journal article" date="2006" name="J. Bacteriol.">
        <title>Comparison of the genome sequence of the poultry pathogen Bordetella avium with those of B. bronchiseptica, B. pertussis, and B. parapertussis reveals extensive diversity in surface structures associated with host interaction.</title>
        <authorList>
            <person name="Sebaihia M."/>
            <person name="Preston A."/>
            <person name="Maskell D.J."/>
            <person name="Kuzmiak H."/>
            <person name="Connell T.D."/>
            <person name="King N.D."/>
            <person name="Orndorff P.E."/>
            <person name="Miyamoto D.M."/>
            <person name="Thomson N.R."/>
            <person name="Harris D."/>
            <person name="Goble A."/>
            <person name="Lord A."/>
            <person name="Murphy L."/>
            <person name="Quail M.A."/>
            <person name="Rutter S."/>
            <person name="Squares R."/>
            <person name="Squares S."/>
            <person name="Woodward J."/>
            <person name="Parkhill J."/>
            <person name="Temple L.M."/>
        </authorList>
    </citation>
    <scope>NUCLEOTIDE SEQUENCE [LARGE SCALE GENOMIC DNA]</scope>
    <source>
        <strain evidence="9 10">197N</strain>
    </source>
</reference>
<dbReference type="GO" id="GO:0005886">
    <property type="term" value="C:plasma membrane"/>
    <property type="evidence" value="ECO:0007669"/>
    <property type="project" value="UniProtKB-SubCell"/>
</dbReference>
<dbReference type="HOGENOM" id="CLU_000604_1_23_4"/>
<dbReference type="InterPro" id="IPR050388">
    <property type="entry name" value="ABC_Ni/Peptide_Import"/>
</dbReference>
<dbReference type="InterPro" id="IPR013563">
    <property type="entry name" value="Oligopep_ABC_C"/>
</dbReference>
<evidence type="ECO:0000256" key="5">
    <source>
        <dbReference type="ARBA" id="ARBA00022741"/>
    </source>
</evidence>
<dbReference type="GO" id="GO:0016887">
    <property type="term" value="F:ATP hydrolysis activity"/>
    <property type="evidence" value="ECO:0007669"/>
    <property type="project" value="InterPro"/>
</dbReference>